<accession>A0A840RZB0</accession>
<dbReference type="Proteomes" id="UP000554837">
    <property type="component" value="Unassembled WGS sequence"/>
</dbReference>
<dbReference type="AlphaFoldDB" id="A0A840RZB0"/>
<organism evidence="2 3">
    <name type="scientific">Inhella inkyongensis</name>
    <dbReference type="NCBI Taxonomy" id="392593"/>
    <lineage>
        <taxon>Bacteria</taxon>
        <taxon>Pseudomonadati</taxon>
        <taxon>Pseudomonadota</taxon>
        <taxon>Betaproteobacteria</taxon>
        <taxon>Burkholderiales</taxon>
        <taxon>Sphaerotilaceae</taxon>
        <taxon>Inhella</taxon>
    </lineage>
</organism>
<proteinExistence type="predicted"/>
<reference evidence="2 3" key="1">
    <citation type="submission" date="2020-08" db="EMBL/GenBank/DDBJ databases">
        <title>Genomic Encyclopedia of Type Strains, Phase IV (KMG-IV): sequencing the most valuable type-strain genomes for metagenomic binning, comparative biology and taxonomic classification.</title>
        <authorList>
            <person name="Goeker M."/>
        </authorList>
    </citation>
    <scope>NUCLEOTIDE SEQUENCE [LARGE SCALE GENOMIC DNA]</scope>
    <source>
        <strain evidence="2 3">DSM 23958</strain>
    </source>
</reference>
<dbReference type="EMBL" id="JACHHO010000001">
    <property type="protein sequence ID" value="MBB5203325.1"/>
    <property type="molecule type" value="Genomic_DNA"/>
</dbReference>
<evidence type="ECO:0000313" key="3">
    <source>
        <dbReference type="Proteomes" id="UP000554837"/>
    </source>
</evidence>
<evidence type="ECO:0000256" key="1">
    <source>
        <dbReference type="SAM" id="MobiDB-lite"/>
    </source>
</evidence>
<comment type="caution">
    <text evidence="2">The sequence shown here is derived from an EMBL/GenBank/DDBJ whole genome shotgun (WGS) entry which is preliminary data.</text>
</comment>
<evidence type="ECO:0000313" key="2">
    <source>
        <dbReference type="EMBL" id="MBB5203325.1"/>
    </source>
</evidence>
<sequence length="31" mass="3264">MDLGAWASEQFRVPAAPPQDGDPDPQIVTPG</sequence>
<gene>
    <name evidence="2" type="ORF">HNQ51_000618</name>
</gene>
<protein>
    <submittedName>
        <fullName evidence="2">Endogenous inhibitor of DNA gyrase (YacG/DUF329 family)</fullName>
    </submittedName>
</protein>
<name>A0A840RZB0_9BURK</name>
<feature type="region of interest" description="Disordered" evidence="1">
    <location>
        <begin position="1"/>
        <end position="31"/>
    </location>
</feature>
<keyword evidence="3" id="KW-1185">Reference proteome</keyword>